<dbReference type="InterPro" id="IPR011764">
    <property type="entry name" value="Biotin_carboxylation_dom"/>
</dbReference>
<feature type="domain" description="ATP-grasp" evidence="7">
    <location>
        <begin position="2"/>
        <end position="66"/>
    </location>
</feature>
<dbReference type="InterPro" id="IPR011054">
    <property type="entry name" value="Rudment_hybrid_motif"/>
</dbReference>
<dbReference type="InterPro" id="IPR005479">
    <property type="entry name" value="CPAse_ATP-bd"/>
</dbReference>
<keyword evidence="3 6" id="KW-0547">Nucleotide-binding</keyword>
<dbReference type="EC" id="6.3.4.14" evidence="1"/>
<evidence type="ECO:0000313" key="10">
    <source>
        <dbReference type="Proteomes" id="UP001597053"/>
    </source>
</evidence>
<dbReference type="Pfam" id="PF02785">
    <property type="entry name" value="Biotin_carb_C"/>
    <property type="match status" value="1"/>
</dbReference>
<evidence type="ECO:0000256" key="1">
    <source>
        <dbReference type="ARBA" id="ARBA00013263"/>
    </source>
</evidence>
<dbReference type="Proteomes" id="UP001597053">
    <property type="component" value="Unassembled WGS sequence"/>
</dbReference>
<feature type="non-terminal residue" evidence="9">
    <location>
        <position position="1"/>
    </location>
</feature>
<evidence type="ECO:0000256" key="6">
    <source>
        <dbReference type="PROSITE-ProRule" id="PRU00409"/>
    </source>
</evidence>
<dbReference type="SUPFAM" id="SSF51246">
    <property type="entry name" value="Rudiment single hybrid motif"/>
    <property type="match status" value="1"/>
</dbReference>
<evidence type="ECO:0000259" key="7">
    <source>
        <dbReference type="PROSITE" id="PS50975"/>
    </source>
</evidence>
<protein>
    <recommendedName>
        <fullName evidence="1">biotin carboxylase</fullName>
        <ecNumber evidence="1">6.3.4.14</ecNumber>
    </recommendedName>
</protein>
<evidence type="ECO:0000313" key="9">
    <source>
        <dbReference type="EMBL" id="MFD0788313.1"/>
    </source>
</evidence>
<evidence type="ECO:0000256" key="4">
    <source>
        <dbReference type="ARBA" id="ARBA00022840"/>
    </source>
</evidence>
<dbReference type="EMBL" id="JBHTHM010002675">
    <property type="protein sequence ID" value="MFD0788313.1"/>
    <property type="molecule type" value="Genomic_DNA"/>
</dbReference>
<gene>
    <name evidence="9" type="ORF">ACFQZ8_30745</name>
</gene>
<dbReference type="PROSITE" id="PS00867">
    <property type="entry name" value="CPSASE_2"/>
    <property type="match status" value="1"/>
</dbReference>
<reference evidence="10" key="1">
    <citation type="journal article" date="2019" name="Int. J. Syst. Evol. Microbiol.">
        <title>The Global Catalogue of Microorganisms (GCM) 10K type strain sequencing project: providing services to taxonomists for standard genome sequencing and annotation.</title>
        <authorList>
            <consortium name="The Broad Institute Genomics Platform"/>
            <consortium name="The Broad Institute Genome Sequencing Center for Infectious Disease"/>
            <person name="Wu L."/>
            <person name="Ma J."/>
        </authorList>
    </citation>
    <scope>NUCLEOTIDE SEQUENCE [LARGE SCALE GENOMIC DNA]</scope>
    <source>
        <strain evidence="10">JCM 32148</strain>
    </source>
</reference>
<keyword evidence="2" id="KW-0436">Ligase</keyword>
<keyword evidence="10" id="KW-1185">Reference proteome</keyword>
<feature type="non-terminal residue" evidence="9">
    <location>
        <position position="201"/>
    </location>
</feature>
<dbReference type="PANTHER" id="PTHR48095:SF2">
    <property type="entry name" value="BIOTIN CARBOXYLASE, CHLOROPLASTIC"/>
    <property type="match status" value="1"/>
</dbReference>
<evidence type="ECO:0000259" key="8">
    <source>
        <dbReference type="PROSITE" id="PS50979"/>
    </source>
</evidence>
<dbReference type="PANTHER" id="PTHR48095">
    <property type="entry name" value="PYRUVATE CARBOXYLASE SUBUNIT A"/>
    <property type="match status" value="1"/>
</dbReference>
<dbReference type="Gene3D" id="3.30.470.20">
    <property type="entry name" value="ATP-grasp fold, B domain"/>
    <property type="match status" value="1"/>
</dbReference>
<dbReference type="InterPro" id="IPR005482">
    <property type="entry name" value="Biotin_COase_C"/>
</dbReference>
<proteinExistence type="predicted"/>
<evidence type="ECO:0000256" key="3">
    <source>
        <dbReference type="ARBA" id="ARBA00022741"/>
    </source>
</evidence>
<organism evidence="9 10">
    <name type="scientific">Micromonospora azadirachtae</name>
    <dbReference type="NCBI Taxonomy" id="1970735"/>
    <lineage>
        <taxon>Bacteria</taxon>
        <taxon>Bacillati</taxon>
        <taxon>Actinomycetota</taxon>
        <taxon>Actinomycetes</taxon>
        <taxon>Micromonosporales</taxon>
        <taxon>Micromonosporaceae</taxon>
        <taxon>Micromonospora</taxon>
    </lineage>
</organism>
<dbReference type="InterPro" id="IPR011761">
    <property type="entry name" value="ATP-grasp"/>
</dbReference>
<dbReference type="SMART" id="SM00878">
    <property type="entry name" value="Biotin_carb_C"/>
    <property type="match status" value="1"/>
</dbReference>
<comment type="catalytic activity">
    <reaction evidence="5">
        <text>N(6)-biotinyl-L-lysyl-[protein] + hydrogencarbonate + ATP = N(6)-carboxybiotinyl-L-lysyl-[protein] + ADP + phosphate + H(+)</text>
        <dbReference type="Rhea" id="RHEA:13501"/>
        <dbReference type="Rhea" id="RHEA-COMP:10505"/>
        <dbReference type="Rhea" id="RHEA-COMP:10506"/>
        <dbReference type="ChEBI" id="CHEBI:15378"/>
        <dbReference type="ChEBI" id="CHEBI:17544"/>
        <dbReference type="ChEBI" id="CHEBI:30616"/>
        <dbReference type="ChEBI" id="CHEBI:43474"/>
        <dbReference type="ChEBI" id="CHEBI:83144"/>
        <dbReference type="ChEBI" id="CHEBI:83145"/>
        <dbReference type="ChEBI" id="CHEBI:456216"/>
        <dbReference type="EC" id="6.3.4.14"/>
    </reaction>
</comment>
<comment type="caution">
    <text evidence="9">The sequence shown here is derived from an EMBL/GenBank/DDBJ whole genome shotgun (WGS) entry which is preliminary data.</text>
</comment>
<keyword evidence="4 6" id="KW-0067">ATP-binding</keyword>
<feature type="domain" description="Biotin carboxylation" evidence="8">
    <location>
        <begin position="1"/>
        <end position="195"/>
    </location>
</feature>
<sequence length="201" mass="21612">AELKASAERLAVAVGYRGAATVEFLYHPGDQLFAFLEVNTRLQVEHPITESTTGFDLVKAQLHVASGGRLEGEPPVERGHAIEARLNAEDPDRDFAPSPGRIVRLDLPAGPGIRVDTGVSEGDTIPADFDSMIAKIIAYGRDRDEALGRLRRAMANTTVVIEGGATNKSFVLDLLDQPEVIDASADTGWIDRVRGEGRLVA</sequence>
<accession>A0ABW3ABE3</accession>
<dbReference type="PROSITE" id="PS50975">
    <property type="entry name" value="ATP_GRASP"/>
    <property type="match status" value="1"/>
</dbReference>
<evidence type="ECO:0000256" key="5">
    <source>
        <dbReference type="ARBA" id="ARBA00048600"/>
    </source>
</evidence>
<evidence type="ECO:0000256" key="2">
    <source>
        <dbReference type="ARBA" id="ARBA00022598"/>
    </source>
</evidence>
<dbReference type="InterPro" id="IPR051602">
    <property type="entry name" value="ACC_Biotin_Carboxylase"/>
</dbReference>
<dbReference type="PROSITE" id="PS50979">
    <property type="entry name" value="BC"/>
    <property type="match status" value="1"/>
</dbReference>
<name>A0ABW3ABE3_9ACTN</name>
<dbReference type="Pfam" id="PF02786">
    <property type="entry name" value="CPSase_L_D2"/>
    <property type="match status" value="1"/>
</dbReference>
<dbReference type="SUPFAM" id="SSF56059">
    <property type="entry name" value="Glutathione synthetase ATP-binding domain-like"/>
    <property type="match status" value="1"/>
</dbReference>